<name>A0A1H2SW98_9FLAO</name>
<dbReference type="Proteomes" id="UP000199592">
    <property type="component" value="Unassembled WGS sequence"/>
</dbReference>
<keyword evidence="5" id="KW-1185">Reference proteome</keyword>
<dbReference type="SUPFAM" id="SSF48179">
    <property type="entry name" value="6-phosphogluconate dehydrogenase C-terminal domain-like"/>
    <property type="match status" value="1"/>
</dbReference>
<dbReference type="Gene3D" id="3.40.50.720">
    <property type="entry name" value="NAD(P)-binding Rossmann-like Domain"/>
    <property type="match status" value="1"/>
</dbReference>
<dbReference type="Gene3D" id="1.10.1040.20">
    <property type="entry name" value="ProC-like, C-terminal domain"/>
    <property type="match status" value="1"/>
</dbReference>
<dbReference type="PANTHER" id="PTHR40459">
    <property type="entry name" value="CONSERVED HYPOTHETICAL ALANINE AND LEUCINE RICH PROTEIN"/>
    <property type="match status" value="1"/>
</dbReference>
<dbReference type="EMBL" id="FNMY01000001">
    <property type="protein sequence ID" value="SDW35870.1"/>
    <property type="molecule type" value="Genomic_DNA"/>
</dbReference>
<evidence type="ECO:0000313" key="5">
    <source>
        <dbReference type="Proteomes" id="UP000199592"/>
    </source>
</evidence>
<evidence type="ECO:0000256" key="1">
    <source>
        <dbReference type="SAM" id="MobiDB-lite"/>
    </source>
</evidence>
<dbReference type="InterPro" id="IPR036291">
    <property type="entry name" value="NAD(P)-bd_dom_sf"/>
</dbReference>
<dbReference type="PANTHER" id="PTHR40459:SF1">
    <property type="entry name" value="CONSERVED HYPOTHETICAL ALANINE AND LEUCINE RICH PROTEIN"/>
    <property type="match status" value="1"/>
</dbReference>
<organism evidence="4 5">
    <name type="scientific">Flagellimonas zhangzhouensis</name>
    <dbReference type="NCBI Taxonomy" id="1073328"/>
    <lineage>
        <taxon>Bacteria</taxon>
        <taxon>Pseudomonadati</taxon>
        <taxon>Bacteroidota</taxon>
        <taxon>Flavobacteriia</taxon>
        <taxon>Flavobacteriales</taxon>
        <taxon>Flavobacteriaceae</taxon>
        <taxon>Flagellimonas</taxon>
    </lineage>
</organism>
<gene>
    <name evidence="4" type="ORF">SAMN04487892_1302</name>
</gene>
<dbReference type="InterPro" id="IPR018931">
    <property type="entry name" value="DUF2520"/>
</dbReference>
<evidence type="ECO:0000259" key="2">
    <source>
        <dbReference type="Pfam" id="PF03807"/>
    </source>
</evidence>
<dbReference type="STRING" id="1073328.SAMN05216294_2661"/>
<dbReference type="AlphaFoldDB" id="A0A1H2SW98"/>
<feature type="domain" description="Pyrroline-5-carboxylate reductase catalytic N-terminal" evidence="2">
    <location>
        <begin position="4"/>
        <end position="85"/>
    </location>
</feature>
<dbReference type="InterPro" id="IPR008927">
    <property type="entry name" value="6-PGluconate_DH-like_C_sf"/>
</dbReference>
<dbReference type="RefSeq" id="WP_090297131.1">
    <property type="nucleotide sequence ID" value="NZ_FNKI01000002.1"/>
</dbReference>
<evidence type="ECO:0000259" key="3">
    <source>
        <dbReference type="Pfam" id="PF10728"/>
    </source>
</evidence>
<dbReference type="InterPro" id="IPR028939">
    <property type="entry name" value="P5C_Rdtase_cat_N"/>
</dbReference>
<sequence>MLNVVILGTGNLAKHVFGAFSKSGKVQVVQLVGRNQESLKDFATQTTTSDDFYSILDADVYVIAVKDDAIAEVSSYLKDKKGIVVHTSGVVEMSAIEPENRGVFYPLQTFTKGKAVDFSTIPICIEADAPQSLETLRILAETISEKVHEIDSEQRKKLHLAAVFVNNFTNYLYGVGEEICLEEGLPFDLLQPLIMETAEKVQTLSPKEAQTGPARRNDEKSMASHLELLKNEKHIAIYKLLSEAIKQAYEKEL</sequence>
<dbReference type="Pfam" id="PF10728">
    <property type="entry name" value="DUF2520"/>
    <property type="match status" value="1"/>
</dbReference>
<dbReference type="Pfam" id="PF03807">
    <property type="entry name" value="F420_oxidored"/>
    <property type="match status" value="1"/>
</dbReference>
<dbReference type="InterPro" id="IPR037108">
    <property type="entry name" value="TM1727-like_C_sf"/>
</dbReference>
<accession>A0A1H2SW98</accession>
<feature type="domain" description="DUF2520" evidence="3">
    <location>
        <begin position="121"/>
        <end position="244"/>
    </location>
</feature>
<dbReference type="SUPFAM" id="SSF51735">
    <property type="entry name" value="NAD(P)-binding Rossmann-fold domains"/>
    <property type="match status" value="1"/>
</dbReference>
<reference evidence="5" key="1">
    <citation type="submission" date="2016-10" db="EMBL/GenBank/DDBJ databases">
        <authorList>
            <person name="Varghese N."/>
            <person name="Submissions S."/>
        </authorList>
    </citation>
    <scope>NUCLEOTIDE SEQUENCE [LARGE SCALE GENOMIC DNA]</scope>
    <source>
        <strain evidence="5">DSM 25030</strain>
    </source>
</reference>
<evidence type="ECO:0000313" key="4">
    <source>
        <dbReference type="EMBL" id="SDW35870.1"/>
    </source>
</evidence>
<proteinExistence type="predicted"/>
<protein>
    <submittedName>
        <fullName evidence="4">NADP oxidoreductase coenzyme F420-dependent</fullName>
    </submittedName>
</protein>
<feature type="region of interest" description="Disordered" evidence="1">
    <location>
        <begin position="201"/>
        <end position="220"/>
    </location>
</feature>
<dbReference type="OrthoDB" id="9810755at2"/>